<gene>
    <name evidence="1" type="ORF">I4J89_24640</name>
</gene>
<evidence type="ECO:0000313" key="1">
    <source>
        <dbReference type="EMBL" id="MBG0564641.1"/>
    </source>
</evidence>
<comment type="caution">
    <text evidence="1">The sequence shown here is derived from an EMBL/GenBank/DDBJ whole genome shotgun (WGS) entry which is preliminary data.</text>
</comment>
<dbReference type="EMBL" id="JADQTO010000012">
    <property type="protein sequence ID" value="MBG0564641.1"/>
    <property type="molecule type" value="Genomic_DNA"/>
</dbReference>
<dbReference type="Proteomes" id="UP000598146">
    <property type="component" value="Unassembled WGS sequence"/>
</dbReference>
<dbReference type="AlphaFoldDB" id="A0A931CDP0"/>
<accession>A0A931CDP0</accession>
<organism evidence="1 2">
    <name type="scientific">Actinoplanes aureus</name>
    <dbReference type="NCBI Taxonomy" id="2792083"/>
    <lineage>
        <taxon>Bacteria</taxon>
        <taxon>Bacillati</taxon>
        <taxon>Actinomycetota</taxon>
        <taxon>Actinomycetes</taxon>
        <taxon>Micromonosporales</taxon>
        <taxon>Micromonosporaceae</taxon>
        <taxon>Actinoplanes</taxon>
    </lineage>
</organism>
<reference evidence="1" key="1">
    <citation type="submission" date="2020-11" db="EMBL/GenBank/DDBJ databases">
        <title>Isolation and identification of active actinomycetes.</title>
        <authorList>
            <person name="Sun X."/>
        </authorList>
    </citation>
    <scope>NUCLEOTIDE SEQUENCE</scope>
    <source>
        <strain evidence="1">NEAU-A11</strain>
    </source>
</reference>
<keyword evidence="2" id="KW-1185">Reference proteome</keyword>
<name>A0A931CDP0_9ACTN</name>
<evidence type="ECO:0000313" key="2">
    <source>
        <dbReference type="Proteomes" id="UP000598146"/>
    </source>
</evidence>
<protein>
    <submittedName>
        <fullName evidence="1">Uncharacterized protein</fullName>
    </submittedName>
</protein>
<dbReference type="RefSeq" id="WP_196416431.1">
    <property type="nucleotide sequence ID" value="NZ_JADQTO010000012.1"/>
</dbReference>
<sequence>MSDYRVLPVEPSLRGPSGEGHQIQLDGIVERVTLFHGRADEEFDWHVYLRLPNATADRLQRFLRQNGIRVAAEHVARPYCELMLVDDRHKRGITWPPWQASWQWRYDSADLTAALRLSGGDHPAYDLGRPVANEPGENRDLSTASRLARDRGRIAMQGLLVLDTAHDTLEIHPPDSLAFAMDTDGRTLSARPGEAGWPDRTVRWRVAWFANSGRHRVSAETPLQQQRTTAWYLDPPTPAPTLPHLDVSTEAVRLWDSKAGEWYDRRGVAELEAARFAADPRDGQRRLLVSATMQVPGNRGGLVVRDYLIRRRPPVVKPI</sequence>
<proteinExistence type="predicted"/>